<dbReference type="Proteomes" id="UP000272942">
    <property type="component" value="Unassembled WGS sequence"/>
</dbReference>
<name>A0A3P8CSD8_9TREM</name>
<reference evidence="1 2" key="1">
    <citation type="submission" date="2018-11" db="EMBL/GenBank/DDBJ databases">
        <authorList>
            <consortium name="Pathogen Informatics"/>
        </authorList>
    </citation>
    <scope>NUCLEOTIDE SEQUENCE [LARGE SCALE GENOMIC DNA]</scope>
    <source>
        <strain evidence="1 2">Egypt</strain>
    </source>
</reference>
<dbReference type="OrthoDB" id="6277630at2759"/>
<proteinExistence type="predicted"/>
<dbReference type="AlphaFoldDB" id="A0A3P8CSD8"/>
<accession>A0A3P8CSD8</accession>
<keyword evidence="2" id="KW-1185">Reference proteome</keyword>
<protein>
    <submittedName>
        <fullName evidence="1">Uncharacterized protein</fullName>
    </submittedName>
</protein>
<evidence type="ECO:0000313" key="1">
    <source>
        <dbReference type="EMBL" id="VDP33650.1"/>
    </source>
</evidence>
<gene>
    <name evidence="1" type="ORF">ECPE_LOCUS1143</name>
</gene>
<dbReference type="EMBL" id="UZAN01005554">
    <property type="protein sequence ID" value="VDP33650.1"/>
    <property type="molecule type" value="Genomic_DNA"/>
</dbReference>
<organism evidence="1 2">
    <name type="scientific">Echinostoma caproni</name>
    <dbReference type="NCBI Taxonomy" id="27848"/>
    <lineage>
        <taxon>Eukaryota</taxon>
        <taxon>Metazoa</taxon>
        <taxon>Spiralia</taxon>
        <taxon>Lophotrochozoa</taxon>
        <taxon>Platyhelminthes</taxon>
        <taxon>Trematoda</taxon>
        <taxon>Digenea</taxon>
        <taxon>Plagiorchiida</taxon>
        <taxon>Echinostomata</taxon>
        <taxon>Echinostomatoidea</taxon>
        <taxon>Echinostomatidae</taxon>
        <taxon>Echinostoma</taxon>
    </lineage>
</organism>
<sequence>MPGVMEDEARQALACLLNPFVSVIPYLVVPSLPSAPLYQTVTRAMPEASANRVQLAVRLISANRLYQLGLTTWEIGCQVLSAFNWSLPSAADWLVDRYNCGRRSCW</sequence>
<evidence type="ECO:0000313" key="2">
    <source>
        <dbReference type="Proteomes" id="UP000272942"/>
    </source>
</evidence>